<dbReference type="AlphaFoldDB" id="A0A9Q1ERF1"/>
<name>A0A9Q1ERF1_SYNKA</name>
<feature type="region of interest" description="Disordered" evidence="1">
    <location>
        <begin position="23"/>
        <end position="53"/>
    </location>
</feature>
<accession>A0A9Q1ERF1</accession>
<dbReference type="EMBL" id="JAINUF010000013">
    <property type="protein sequence ID" value="KAJ8343640.1"/>
    <property type="molecule type" value="Genomic_DNA"/>
</dbReference>
<comment type="caution">
    <text evidence="2">The sequence shown here is derived from an EMBL/GenBank/DDBJ whole genome shotgun (WGS) entry which is preliminary data.</text>
</comment>
<evidence type="ECO:0000256" key="1">
    <source>
        <dbReference type="SAM" id="MobiDB-lite"/>
    </source>
</evidence>
<dbReference type="Proteomes" id="UP001152622">
    <property type="component" value="Chromosome 13"/>
</dbReference>
<protein>
    <submittedName>
        <fullName evidence="2">Uncharacterized protein</fullName>
    </submittedName>
</protein>
<gene>
    <name evidence="2" type="ORF">SKAU_G00309690</name>
</gene>
<feature type="compositionally biased region" description="Polar residues" evidence="1">
    <location>
        <begin position="35"/>
        <end position="47"/>
    </location>
</feature>
<evidence type="ECO:0000313" key="2">
    <source>
        <dbReference type="EMBL" id="KAJ8343640.1"/>
    </source>
</evidence>
<reference evidence="2" key="1">
    <citation type="journal article" date="2023" name="Science">
        <title>Genome structures resolve the early diversification of teleost fishes.</title>
        <authorList>
            <person name="Parey E."/>
            <person name="Louis A."/>
            <person name="Montfort J."/>
            <person name="Bouchez O."/>
            <person name="Roques C."/>
            <person name="Iampietro C."/>
            <person name="Lluch J."/>
            <person name="Castinel A."/>
            <person name="Donnadieu C."/>
            <person name="Desvignes T."/>
            <person name="Floi Bucao C."/>
            <person name="Jouanno E."/>
            <person name="Wen M."/>
            <person name="Mejri S."/>
            <person name="Dirks R."/>
            <person name="Jansen H."/>
            <person name="Henkel C."/>
            <person name="Chen W.J."/>
            <person name="Zahm M."/>
            <person name="Cabau C."/>
            <person name="Klopp C."/>
            <person name="Thompson A.W."/>
            <person name="Robinson-Rechavi M."/>
            <person name="Braasch I."/>
            <person name="Lecointre G."/>
            <person name="Bobe J."/>
            <person name="Postlethwait J.H."/>
            <person name="Berthelot C."/>
            <person name="Roest Crollius H."/>
            <person name="Guiguen Y."/>
        </authorList>
    </citation>
    <scope>NUCLEOTIDE SEQUENCE</scope>
    <source>
        <strain evidence="2">WJC10195</strain>
    </source>
</reference>
<proteinExistence type="predicted"/>
<evidence type="ECO:0000313" key="3">
    <source>
        <dbReference type="Proteomes" id="UP001152622"/>
    </source>
</evidence>
<sequence length="128" mass="14004">MAPRHNDPSLYLRGTPFMGLAWRSAPDSLAPRPPQRSNSAAPPTDGQSDIHPLRYPDVTLMKPFNKFRVSDEILLTEDMPTGKDRNATVQSLPRLVRLVASMFLSDGISAKLSHILSEPTAVEVALAA</sequence>
<keyword evidence="3" id="KW-1185">Reference proteome</keyword>
<organism evidence="2 3">
    <name type="scientific">Synaphobranchus kaupii</name>
    <name type="common">Kaup's arrowtooth eel</name>
    <dbReference type="NCBI Taxonomy" id="118154"/>
    <lineage>
        <taxon>Eukaryota</taxon>
        <taxon>Metazoa</taxon>
        <taxon>Chordata</taxon>
        <taxon>Craniata</taxon>
        <taxon>Vertebrata</taxon>
        <taxon>Euteleostomi</taxon>
        <taxon>Actinopterygii</taxon>
        <taxon>Neopterygii</taxon>
        <taxon>Teleostei</taxon>
        <taxon>Anguilliformes</taxon>
        <taxon>Synaphobranchidae</taxon>
        <taxon>Synaphobranchus</taxon>
    </lineage>
</organism>